<sequence length="886" mass="99767">MVIECVCCDSRIDSTNRRPFHSIAMRLFVSARRNICLLASGYICNSCRMIFLKWRSNSEFVNVLNHLEEESNENIIDHDHKNDNENFESAVETSTDEPIDTNTVLLPLNVAVSSHRECCICRKVLKSGLCTVSESDRDFLFIKSNIFIQKGSRCCEEHIVNGRLHIDALNQIRPNKIVKSSFSSSDILTWFSKFRDHCNSISLFDFNIPFYMSDIDCYNLTGISKDHFNHLSEILSNSNMKNSFNRSIRNALGLFLTKLRLGLSNKVLTTMFQFSNPMAVSRTLSIVREALSSEFVPQYLGFQSISRQDVINIYSSPLATRLLSEDMNTVVLVADGTYLYLQNSTIPQVRDYLRIACALVNAYRSPAISSFMNDDIIVTKMLENLHEPNLLRVRINDEILRWVDGDASQLVNFPVLSMDQIRTITVDAKFAVYDATNIKPKIYKPAVNKRPADVAISKSTPYPTILPKENVIVWPGRTLTPPSGLALLEGINLRIGVIEAVPFTIVEKVTNPSGQTTIKYSGYVPDLIELLRNKMKFIPIIELAPSNMSYDKFVQSVSTGVYDIAIGDVTVTSARREYVGFSNAIFDNSLRIIMRTTSTVKIDLFSFLKPFSRNLWLLFFGTLIYAGILIWIAERKDNEALQNRSILYQIVMSIWYSFGNIVGYGVDFEIATSAGRLLTAGLYILGLILVASYTANLASDLTIAKSNNIISGIDDIKNGKIPLNRIGILAGSAIEDYYLGEVSNGVRNFHPLQTYDDIYHSLLAGIIDASFLDDGLAEYITNNIHCNLTIIGNDFDKSSYGIVIPQHWLHAQVLDVTILQLKEGGDLENLRHKWFDMQTCSDSSQILTEIGIEATSGLFLVFGVISTLPLLLFAWKERQNIKNRLF</sequence>
<dbReference type="Pfam" id="PF10613">
    <property type="entry name" value="Lig_chan-Glu_bd"/>
    <property type="match status" value="1"/>
</dbReference>
<evidence type="ECO:0000313" key="14">
    <source>
        <dbReference type="Proteomes" id="UP000663889"/>
    </source>
</evidence>
<evidence type="ECO:0000256" key="9">
    <source>
        <dbReference type="ARBA" id="ARBA00023286"/>
    </source>
</evidence>
<dbReference type="Proteomes" id="UP000663889">
    <property type="component" value="Unassembled WGS sequence"/>
</dbReference>
<dbReference type="GO" id="GO:0015276">
    <property type="term" value="F:ligand-gated monoatomic ion channel activity"/>
    <property type="evidence" value="ECO:0007669"/>
    <property type="project" value="InterPro"/>
</dbReference>
<dbReference type="Gene3D" id="3.40.190.10">
    <property type="entry name" value="Periplasmic binding protein-like II"/>
    <property type="match status" value="2"/>
</dbReference>
<evidence type="ECO:0000256" key="11">
    <source>
        <dbReference type="SAM" id="Phobius"/>
    </source>
</evidence>
<feature type="transmembrane region" description="Helical" evidence="11">
    <location>
        <begin position="645"/>
        <end position="666"/>
    </location>
</feature>
<keyword evidence="2" id="KW-0813">Transport</keyword>
<dbReference type="InterPro" id="IPR015683">
    <property type="entry name" value="Ionotropic_Glu_rcpt"/>
</dbReference>
<dbReference type="Gene3D" id="1.10.287.70">
    <property type="match status" value="1"/>
</dbReference>
<dbReference type="InterPro" id="IPR019594">
    <property type="entry name" value="Glu/Gly-bd"/>
</dbReference>
<dbReference type="AlphaFoldDB" id="A0A815G6B6"/>
<proteinExistence type="predicted"/>
<reference evidence="13" key="1">
    <citation type="submission" date="2021-02" db="EMBL/GenBank/DDBJ databases">
        <authorList>
            <person name="Nowell W R."/>
        </authorList>
    </citation>
    <scope>NUCLEOTIDE SEQUENCE</scope>
</reference>
<protein>
    <recommendedName>
        <fullName evidence="12">Ionotropic glutamate receptor C-terminal domain-containing protein</fullName>
    </recommendedName>
</protein>
<dbReference type="SUPFAM" id="SSF53850">
    <property type="entry name" value="Periplasmic binding protein-like II"/>
    <property type="match status" value="1"/>
</dbReference>
<keyword evidence="9" id="KW-1071">Ligand-gated ion channel</keyword>
<keyword evidence="6 11" id="KW-0472">Membrane</keyword>
<dbReference type="Pfam" id="PF00060">
    <property type="entry name" value="Lig_chan"/>
    <property type="match status" value="1"/>
</dbReference>
<dbReference type="SMART" id="SM00079">
    <property type="entry name" value="PBPe"/>
    <property type="match status" value="1"/>
</dbReference>
<evidence type="ECO:0000256" key="10">
    <source>
        <dbReference type="ARBA" id="ARBA00023303"/>
    </source>
</evidence>
<comment type="caution">
    <text evidence="13">The sequence shown here is derived from an EMBL/GenBank/DDBJ whole genome shotgun (WGS) entry which is preliminary data.</text>
</comment>
<keyword evidence="3 11" id="KW-0812">Transmembrane</keyword>
<evidence type="ECO:0000256" key="5">
    <source>
        <dbReference type="ARBA" id="ARBA00023065"/>
    </source>
</evidence>
<name>A0A815G6B6_9BILA</name>
<evidence type="ECO:0000259" key="12">
    <source>
        <dbReference type="SMART" id="SM00079"/>
    </source>
</evidence>
<dbReference type="GO" id="GO:0016020">
    <property type="term" value="C:membrane"/>
    <property type="evidence" value="ECO:0007669"/>
    <property type="project" value="UniProtKB-SubCell"/>
</dbReference>
<evidence type="ECO:0000256" key="7">
    <source>
        <dbReference type="ARBA" id="ARBA00023170"/>
    </source>
</evidence>
<dbReference type="InterPro" id="IPR001320">
    <property type="entry name" value="Iontro_rcpt_C"/>
</dbReference>
<dbReference type="EMBL" id="CAJNOU010002595">
    <property type="protein sequence ID" value="CAF1334527.1"/>
    <property type="molecule type" value="Genomic_DNA"/>
</dbReference>
<evidence type="ECO:0000256" key="1">
    <source>
        <dbReference type="ARBA" id="ARBA00004141"/>
    </source>
</evidence>
<evidence type="ECO:0000256" key="4">
    <source>
        <dbReference type="ARBA" id="ARBA00022989"/>
    </source>
</evidence>
<feature type="transmembrane region" description="Helical" evidence="11">
    <location>
        <begin position="615"/>
        <end position="633"/>
    </location>
</feature>
<feature type="domain" description="Ionotropic glutamate receptor C-terminal" evidence="12">
    <location>
        <begin position="492"/>
        <end position="837"/>
    </location>
</feature>
<feature type="transmembrane region" description="Helical" evidence="11">
    <location>
        <begin position="857"/>
        <end position="875"/>
    </location>
</feature>
<keyword evidence="7" id="KW-0675">Receptor</keyword>
<accession>A0A815G6B6</accession>
<comment type="subcellular location">
    <subcellularLocation>
        <location evidence="1">Membrane</location>
        <topology evidence="1">Multi-pass membrane protein</topology>
    </subcellularLocation>
</comment>
<evidence type="ECO:0000256" key="3">
    <source>
        <dbReference type="ARBA" id="ARBA00022692"/>
    </source>
</evidence>
<gene>
    <name evidence="13" type="ORF">SEV965_LOCUS28009</name>
</gene>
<keyword evidence="8" id="KW-0325">Glycoprotein</keyword>
<dbReference type="SUPFAM" id="SSF81324">
    <property type="entry name" value="Voltage-gated potassium channels"/>
    <property type="match status" value="1"/>
</dbReference>
<keyword evidence="5" id="KW-0406">Ion transport</keyword>
<keyword evidence="10" id="KW-0407">Ion channel</keyword>
<organism evidence="13 14">
    <name type="scientific">Rotaria sordida</name>
    <dbReference type="NCBI Taxonomy" id="392033"/>
    <lineage>
        <taxon>Eukaryota</taxon>
        <taxon>Metazoa</taxon>
        <taxon>Spiralia</taxon>
        <taxon>Gnathifera</taxon>
        <taxon>Rotifera</taxon>
        <taxon>Eurotatoria</taxon>
        <taxon>Bdelloidea</taxon>
        <taxon>Philodinida</taxon>
        <taxon>Philodinidae</taxon>
        <taxon>Rotaria</taxon>
    </lineage>
</organism>
<evidence type="ECO:0000256" key="6">
    <source>
        <dbReference type="ARBA" id="ARBA00023136"/>
    </source>
</evidence>
<keyword evidence="4 11" id="KW-1133">Transmembrane helix</keyword>
<feature type="transmembrane region" description="Helical" evidence="11">
    <location>
        <begin position="678"/>
        <end position="698"/>
    </location>
</feature>
<evidence type="ECO:0000256" key="8">
    <source>
        <dbReference type="ARBA" id="ARBA00023180"/>
    </source>
</evidence>
<evidence type="ECO:0000313" key="13">
    <source>
        <dbReference type="EMBL" id="CAF1334527.1"/>
    </source>
</evidence>
<dbReference type="PANTHER" id="PTHR18966">
    <property type="entry name" value="IONOTROPIC GLUTAMATE RECEPTOR"/>
    <property type="match status" value="1"/>
</dbReference>
<evidence type="ECO:0000256" key="2">
    <source>
        <dbReference type="ARBA" id="ARBA00022448"/>
    </source>
</evidence>